<proteinExistence type="predicted"/>
<feature type="chain" id="PRO_5012851142" evidence="1">
    <location>
        <begin position="37"/>
        <end position="146"/>
    </location>
</feature>
<keyword evidence="4" id="KW-1185">Reference proteome</keyword>
<protein>
    <submittedName>
        <fullName evidence="3">Uncharacterized protein conserved in bacteria</fullName>
    </submittedName>
</protein>
<evidence type="ECO:0000313" key="3">
    <source>
        <dbReference type="EMBL" id="SNU82076.1"/>
    </source>
</evidence>
<keyword evidence="1" id="KW-0732">Signal</keyword>
<dbReference type="PANTHER" id="PTHR39176:SF1">
    <property type="entry name" value="PERIPLASMIC PROTEIN"/>
    <property type="match status" value="1"/>
</dbReference>
<feature type="signal peptide" evidence="1">
    <location>
        <begin position="1"/>
        <end position="36"/>
    </location>
</feature>
<feature type="domain" description="Lysozyme inhibitor LprI-like N-terminal" evidence="2">
    <location>
        <begin position="40"/>
        <end position="130"/>
    </location>
</feature>
<accession>A0A239S9H5</accession>
<gene>
    <name evidence="3" type="ORF">SAMEA4530655_00791</name>
</gene>
<dbReference type="Gene3D" id="1.20.1270.180">
    <property type="match status" value="1"/>
</dbReference>
<organism evidence="3 4">
    <name type="scientific">Pandoraea sputorum</name>
    <dbReference type="NCBI Taxonomy" id="93222"/>
    <lineage>
        <taxon>Bacteria</taxon>
        <taxon>Pseudomonadati</taxon>
        <taxon>Pseudomonadota</taxon>
        <taxon>Betaproteobacteria</taxon>
        <taxon>Burkholderiales</taxon>
        <taxon>Burkholderiaceae</taxon>
        <taxon>Pandoraea</taxon>
    </lineage>
</organism>
<reference evidence="3 4" key="1">
    <citation type="submission" date="2017-06" db="EMBL/GenBank/DDBJ databases">
        <authorList>
            <consortium name="Pathogen Informatics"/>
        </authorList>
    </citation>
    <scope>NUCLEOTIDE SEQUENCE [LARGE SCALE GENOMIC DNA]</scope>
    <source>
        <strain evidence="3 4">NCTC13161</strain>
    </source>
</reference>
<evidence type="ECO:0000259" key="2">
    <source>
        <dbReference type="Pfam" id="PF07007"/>
    </source>
</evidence>
<evidence type="ECO:0000313" key="4">
    <source>
        <dbReference type="Proteomes" id="UP000215126"/>
    </source>
</evidence>
<dbReference type="Pfam" id="PF07007">
    <property type="entry name" value="LprI"/>
    <property type="match status" value="1"/>
</dbReference>
<name>A0A239S9H5_9BURK</name>
<dbReference type="InterPro" id="IPR009739">
    <property type="entry name" value="LprI-like_N"/>
</dbReference>
<dbReference type="PANTHER" id="PTHR39176">
    <property type="entry name" value="PERIPLASMIC PROTEIN-RELATED"/>
    <property type="match status" value="1"/>
</dbReference>
<dbReference type="Proteomes" id="UP000215126">
    <property type="component" value="Chromosome 1"/>
</dbReference>
<evidence type="ECO:0000256" key="1">
    <source>
        <dbReference type="SAM" id="SignalP"/>
    </source>
</evidence>
<dbReference type="EMBL" id="LT906435">
    <property type="protein sequence ID" value="SNU82076.1"/>
    <property type="molecule type" value="Genomic_DNA"/>
</dbReference>
<sequence length="146" mass="15923">MDIQIPGETVKETRVTKVIRWAAAAVVLMASAATHAASPCDNPQDQATMNKCAMDAYKASDKKLNQSFQTLSNKLSPQGKAALQKSQRAWIAWRDAQCTFETMGSEGGTVHSLVITSCLDDLTKAQTQRLDKMNNCEEGDLSCTRP</sequence>
<dbReference type="AlphaFoldDB" id="A0A239S9H5"/>